<organism evidence="10 11">
    <name type="scientific">Chryseobacterium taiwanense</name>
    <dbReference type="NCBI Taxonomy" id="363331"/>
    <lineage>
        <taxon>Bacteria</taxon>
        <taxon>Pseudomonadati</taxon>
        <taxon>Bacteroidota</taxon>
        <taxon>Flavobacteriia</taxon>
        <taxon>Flavobacteriales</taxon>
        <taxon>Weeksellaceae</taxon>
        <taxon>Chryseobacterium group</taxon>
        <taxon>Chryseobacterium</taxon>
    </lineage>
</organism>
<dbReference type="AlphaFoldDB" id="A0A0B4DJG8"/>
<comment type="subcellular location">
    <subcellularLocation>
        <location evidence="8">Cell membrane</location>
    </subcellularLocation>
</comment>
<accession>A0A0B4DJG8</accession>
<dbReference type="GO" id="GO:0009244">
    <property type="term" value="P:lipopolysaccharide core region biosynthetic process"/>
    <property type="evidence" value="ECO:0007669"/>
    <property type="project" value="UniProtKB-UniRule"/>
</dbReference>
<comment type="catalytic activity">
    <reaction evidence="6 8">
        <text>lipid IVA (E. coli) + CMP-3-deoxy-beta-D-manno-octulosonate = alpha-Kdo-(2-&gt;6)-lipid IVA (E. coli) + CMP + H(+)</text>
        <dbReference type="Rhea" id="RHEA:28066"/>
        <dbReference type="ChEBI" id="CHEBI:15378"/>
        <dbReference type="ChEBI" id="CHEBI:58603"/>
        <dbReference type="ChEBI" id="CHEBI:60364"/>
        <dbReference type="ChEBI" id="CHEBI:60377"/>
        <dbReference type="ChEBI" id="CHEBI:85987"/>
        <dbReference type="EC" id="2.4.99.12"/>
    </reaction>
</comment>
<evidence type="ECO:0000313" key="11">
    <source>
        <dbReference type="Proteomes" id="UP000031167"/>
    </source>
</evidence>
<feature type="domain" description="3-deoxy-D-manno-octulosonic-acid transferase N-terminal" evidence="9">
    <location>
        <begin position="37"/>
        <end position="208"/>
    </location>
</feature>
<keyword evidence="11" id="KW-1185">Reference proteome</keyword>
<evidence type="ECO:0000256" key="5">
    <source>
        <dbReference type="ARBA" id="ARBA00031445"/>
    </source>
</evidence>
<dbReference type="STRING" id="363331.RM51_03235"/>
<dbReference type="Gene3D" id="3.40.50.11720">
    <property type="entry name" value="3-Deoxy-D-manno-octulosonic-acid transferase, N-terminal domain"/>
    <property type="match status" value="1"/>
</dbReference>
<comment type="caution">
    <text evidence="10">The sequence shown here is derived from an EMBL/GenBank/DDBJ whole genome shotgun (WGS) entry which is preliminary data.</text>
</comment>
<dbReference type="PANTHER" id="PTHR42755:SF1">
    <property type="entry name" value="3-DEOXY-D-MANNO-OCTULOSONIC ACID TRANSFERASE, MITOCHONDRIAL-RELATED"/>
    <property type="match status" value="1"/>
</dbReference>
<dbReference type="InterPro" id="IPR007507">
    <property type="entry name" value="Glycos_transf_N"/>
</dbReference>
<comment type="similarity">
    <text evidence="8">Belongs to the glycosyltransferase group 1 family.</text>
</comment>
<protein>
    <recommendedName>
        <fullName evidence="3 8">3-deoxy-D-manno-octulosonic acid transferase</fullName>
        <shortName evidence="8">Kdo transferase</shortName>
        <ecNumber evidence="2 8">2.4.99.12</ecNumber>
    </recommendedName>
    <alternativeName>
        <fullName evidence="5 8">Lipid IV(A) 3-deoxy-D-manno-octulosonic acid transferase</fullName>
    </alternativeName>
</protein>
<evidence type="ECO:0000256" key="4">
    <source>
        <dbReference type="ARBA" id="ARBA00022679"/>
    </source>
</evidence>
<dbReference type="InterPro" id="IPR039901">
    <property type="entry name" value="Kdotransferase"/>
</dbReference>
<gene>
    <name evidence="10" type="ORF">RM51_03235</name>
</gene>
<comment type="pathway">
    <text evidence="1 8">Bacterial outer membrane biogenesis; LPS core biosynthesis.</text>
</comment>
<reference evidence="10 11" key="1">
    <citation type="submission" date="2014-12" db="EMBL/GenBank/DDBJ databases">
        <title>Genome sequencing of Chryseobacterium taiwanense TPW19.</title>
        <authorList>
            <person name="Tan P.W."/>
            <person name="Chan K.-G."/>
        </authorList>
    </citation>
    <scope>NUCLEOTIDE SEQUENCE [LARGE SCALE GENOMIC DNA]</scope>
    <source>
        <strain evidence="10 11">TPW19</strain>
    </source>
</reference>
<dbReference type="OrthoDB" id="9789797at2"/>
<evidence type="ECO:0000259" key="9">
    <source>
        <dbReference type="Pfam" id="PF04413"/>
    </source>
</evidence>
<evidence type="ECO:0000256" key="6">
    <source>
        <dbReference type="ARBA" id="ARBA00049183"/>
    </source>
</evidence>
<sequence length="412" mass="47039">MSFFYNIFINLLIFGMNVFSLINDKTKKGVEGRKESLQKVKSVFNDSDEVIWMHAASLGEYEQGLPVLEQLKKEFPGRKILVTFFSPSGYENVVKKRHIADVICYLPFDTNKNVKDFISAFNVKLFFTVKYDFWYNLLNELKAKEVETYVISALFYERQAFFTSYGKWFVKQLKNNIDWFFHQNQHSYVLAKSVGLVNSSVTGDTRFDRVKQLRERENHVDSVIDFKAGEKAVVFGSSWQAEEKIAELLVAKNNEVKLIIAPHDLKRVHHLQQIFPEAILYSQIQNTQKAELSDAQILIINSIGLLSKLYSYADIAVVGGGFHEAGLHNILEAATFGIPVVFGNHYKKNPEADDLIKVNGGKSFESENVATQFILSLIDNEEVLKEMSGNAEKFVTEKPNSTELIIKKIMSL</sequence>
<dbReference type="EMBL" id="JWTA01000003">
    <property type="protein sequence ID" value="KIC64565.1"/>
    <property type="molecule type" value="Genomic_DNA"/>
</dbReference>
<dbReference type="GO" id="GO:0009245">
    <property type="term" value="P:lipid A biosynthetic process"/>
    <property type="evidence" value="ECO:0007669"/>
    <property type="project" value="TreeGrafter"/>
</dbReference>
<keyword evidence="4 8" id="KW-0808">Transferase</keyword>
<dbReference type="PANTHER" id="PTHR42755">
    <property type="entry name" value="3-DEOXY-MANNO-OCTULOSONATE CYTIDYLYLTRANSFERASE"/>
    <property type="match status" value="1"/>
</dbReference>
<dbReference type="EC" id="2.4.99.12" evidence="2 8"/>
<comment type="function">
    <text evidence="8">Involved in lipopolysaccharide (LPS) biosynthesis. Catalyzes the transfer of 3-deoxy-D-manno-octulosonate (Kdo) residue(s) from CMP-Kdo to lipid IV(A), the tetraacyldisaccharide-1,4'-bisphosphate precursor of lipid A.</text>
</comment>
<name>A0A0B4DJG8_9FLAO</name>
<evidence type="ECO:0000256" key="3">
    <source>
        <dbReference type="ARBA" id="ARBA00019077"/>
    </source>
</evidence>
<dbReference type="SUPFAM" id="SSF53756">
    <property type="entry name" value="UDP-Glycosyltransferase/glycogen phosphorylase"/>
    <property type="match status" value="1"/>
</dbReference>
<dbReference type="Gene3D" id="3.40.50.2000">
    <property type="entry name" value="Glycogen Phosphorylase B"/>
    <property type="match status" value="1"/>
</dbReference>
<dbReference type="GO" id="GO:0005886">
    <property type="term" value="C:plasma membrane"/>
    <property type="evidence" value="ECO:0007669"/>
    <property type="project" value="UniProtKB-SubCell"/>
</dbReference>
<evidence type="ECO:0000256" key="7">
    <source>
        <dbReference type="PIRSR" id="PIRSR639901-1"/>
    </source>
</evidence>
<evidence type="ECO:0000256" key="8">
    <source>
        <dbReference type="RuleBase" id="RU365103"/>
    </source>
</evidence>
<dbReference type="Pfam" id="PF04413">
    <property type="entry name" value="Glycos_transf_N"/>
    <property type="match status" value="1"/>
</dbReference>
<feature type="active site" description="Proton acceptor" evidence="7">
    <location>
        <position position="60"/>
    </location>
</feature>
<evidence type="ECO:0000256" key="2">
    <source>
        <dbReference type="ARBA" id="ARBA00012621"/>
    </source>
</evidence>
<keyword evidence="8" id="KW-0472">Membrane</keyword>
<evidence type="ECO:0000313" key="10">
    <source>
        <dbReference type="EMBL" id="KIC64565.1"/>
    </source>
</evidence>
<evidence type="ECO:0000256" key="1">
    <source>
        <dbReference type="ARBA" id="ARBA00004713"/>
    </source>
</evidence>
<dbReference type="UniPathway" id="UPA00958"/>
<dbReference type="Proteomes" id="UP000031167">
    <property type="component" value="Unassembled WGS sequence"/>
</dbReference>
<proteinExistence type="inferred from homology"/>
<keyword evidence="8" id="KW-0448">Lipopolysaccharide biosynthesis</keyword>
<dbReference type="GO" id="GO:0043842">
    <property type="term" value="F:Kdo transferase activity"/>
    <property type="evidence" value="ECO:0007669"/>
    <property type="project" value="UniProtKB-EC"/>
</dbReference>
<keyword evidence="8" id="KW-1003">Cell membrane</keyword>
<dbReference type="InterPro" id="IPR038107">
    <property type="entry name" value="Glycos_transf_N_sf"/>
</dbReference>
<dbReference type="RefSeq" id="WP_039365105.1">
    <property type="nucleotide sequence ID" value="NZ_JWTA01000003.1"/>
</dbReference>